<comment type="caution">
    <text evidence="1">The sequence shown here is derived from an EMBL/GenBank/DDBJ whole genome shotgun (WGS) entry which is preliminary data.</text>
</comment>
<dbReference type="AlphaFoldDB" id="A0A9P6PL95"/>
<organism evidence="1 2">
    <name type="scientific">Actinomortierella ambigua</name>
    <dbReference type="NCBI Taxonomy" id="1343610"/>
    <lineage>
        <taxon>Eukaryota</taxon>
        <taxon>Fungi</taxon>
        <taxon>Fungi incertae sedis</taxon>
        <taxon>Mucoromycota</taxon>
        <taxon>Mortierellomycotina</taxon>
        <taxon>Mortierellomycetes</taxon>
        <taxon>Mortierellales</taxon>
        <taxon>Mortierellaceae</taxon>
        <taxon>Actinomortierella</taxon>
    </lineage>
</organism>
<keyword evidence="2" id="KW-1185">Reference proteome</keyword>
<proteinExistence type="predicted"/>
<dbReference type="EMBL" id="JAAAJB010001778">
    <property type="protein sequence ID" value="KAG0247368.1"/>
    <property type="molecule type" value="Genomic_DNA"/>
</dbReference>
<feature type="non-terminal residue" evidence="1">
    <location>
        <position position="1"/>
    </location>
</feature>
<name>A0A9P6PL95_9FUNG</name>
<evidence type="ECO:0000313" key="2">
    <source>
        <dbReference type="Proteomes" id="UP000807716"/>
    </source>
</evidence>
<gene>
    <name evidence="1" type="ORF">DFQ27_002122</name>
</gene>
<accession>A0A9P6PL95</accession>
<reference evidence="1" key="1">
    <citation type="journal article" date="2020" name="Fungal Divers.">
        <title>Resolving the Mortierellaceae phylogeny through synthesis of multi-gene phylogenetics and phylogenomics.</title>
        <authorList>
            <person name="Vandepol N."/>
            <person name="Liber J."/>
            <person name="Desiro A."/>
            <person name="Na H."/>
            <person name="Kennedy M."/>
            <person name="Barry K."/>
            <person name="Grigoriev I.V."/>
            <person name="Miller A.N."/>
            <person name="O'Donnell K."/>
            <person name="Stajich J.E."/>
            <person name="Bonito G."/>
        </authorList>
    </citation>
    <scope>NUCLEOTIDE SEQUENCE</scope>
    <source>
        <strain evidence="1">BC1065</strain>
    </source>
</reference>
<feature type="non-terminal residue" evidence="1">
    <location>
        <position position="92"/>
    </location>
</feature>
<dbReference type="Proteomes" id="UP000807716">
    <property type="component" value="Unassembled WGS sequence"/>
</dbReference>
<protein>
    <submittedName>
        <fullName evidence="1">Uncharacterized protein</fullName>
    </submittedName>
</protein>
<sequence length="92" mass="10092">GAVTSASPGVLTFNGRLDRERTSEPTFIGHFDSICCDDEAVHMLVAGLVQEAEAGTLANQRVLMTGRVTVSESNKFFKHEMHVDKIERTTVQ</sequence>
<evidence type="ECO:0000313" key="1">
    <source>
        <dbReference type="EMBL" id="KAG0247368.1"/>
    </source>
</evidence>